<feature type="transmembrane region" description="Helical" evidence="7">
    <location>
        <begin position="187"/>
        <end position="209"/>
    </location>
</feature>
<sequence>MLYIVLTVLMLYHVLRRMLKMGRAYFSHFWNYIELTIAILSLLYMEFYIYRFVLVSEAVESIRSTFYEEFVSLAFLTWWDELLRALVGAILFCVVVKLLRVLRYYQMFWRLHIVFRRCKLELLMAATLYGGFIMGFSSLSTALFGPVMYSLRSLWSSVFAISALSVRAFHWHSNRSALSNQSPWMDIVLLFAFTFCHGFILTYIFAALANKLKRTRNCKVLSLTCNQLMALYWDKTLKWAGWRPEVTYEQTDSTLPPEFTMAEILYLVEEMLFRMNALLGMSGLPDKRHSFTDSDATANGGDDGISSGGSEDPPVPVNSAIAVEGTRLGHCVQKIEDKLCSNEPYLAQLLKLDSIGTNILSEEKEQEL</sequence>
<evidence type="ECO:0000256" key="2">
    <source>
        <dbReference type="ARBA" id="ARBA00022692"/>
    </source>
</evidence>
<evidence type="ECO:0000256" key="5">
    <source>
        <dbReference type="ARBA" id="ARBA00023136"/>
    </source>
</evidence>
<dbReference type="OrthoDB" id="10044145at2759"/>
<dbReference type="AlphaFoldDB" id="A0A8S4A592"/>
<feature type="non-terminal residue" evidence="9">
    <location>
        <position position="368"/>
    </location>
</feature>
<dbReference type="Proteomes" id="UP000678393">
    <property type="component" value="Unassembled WGS sequence"/>
</dbReference>
<dbReference type="PANTHER" id="PTHR46730">
    <property type="entry name" value="POLYCYSTIN-1"/>
    <property type="match status" value="1"/>
</dbReference>
<dbReference type="GO" id="GO:0006816">
    <property type="term" value="P:calcium ion transport"/>
    <property type="evidence" value="ECO:0007669"/>
    <property type="project" value="TreeGrafter"/>
</dbReference>
<accession>A0A8S4A592</accession>
<keyword evidence="5 7" id="KW-0472">Membrane</keyword>
<feature type="transmembrane region" description="Helical" evidence="7">
    <location>
        <begin position="122"/>
        <end position="143"/>
    </location>
</feature>
<protein>
    <recommendedName>
        <fullName evidence="8">Polycystin cation channel PKD1/PKD2 domain-containing protein</fullName>
    </recommendedName>
</protein>
<evidence type="ECO:0000256" key="7">
    <source>
        <dbReference type="SAM" id="Phobius"/>
    </source>
</evidence>
<feature type="domain" description="Polycystin cation channel PKD1/PKD2" evidence="8">
    <location>
        <begin position="2"/>
        <end position="210"/>
    </location>
</feature>
<evidence type="ECO:0000256" key="1">
    <source>
        <dbReference type="ARBA" id="ARBA00004141"/>
    </source>
</evidence>
<reference evidence="9" key="1">
    <citation type="submission" date="2021-04" db="EMBL/GenBank/DDBJ databases">
        <authorList>
            <consortium name="Molecular Ecology Group"/>
        </authorList>
    </citation>
    <scope>NUCLEOTIDE SEQUENCE</scope>
</reference>
<feature type="transmembrane region" description="Helical" evidence="7">
    <location>
        <begin position="82"/>
        <end position="102"/>
    </location>
</feature>
<comment type="caution">
    <text evidence="9">The sequence shown here is derived from an EMBL/GenBank/DDBJ whole genome shotgun (WGS) entry which is preliminary data.</text>
</comment>
<gene>
    <name evidence="9" type="ORF">CUNI_LOCUS21000</name>
</gene>
<dbReference type="EMBL" id="CAJHNH020008301">
    <property type="protein sequence ID" value="CAG5135442.1"/>
    <property type="molecule type" value="Genomic_DNA"/>
</dbReference>
<keyword evidence="10" id="KW-1185">Reference proteome</keyword>
<evidence type="ECO:0000256" key="6">
    <source>
        <dbReference type="SAM" id="MobiDB-lite"/>
    </source>
</evidence>
<comment type="subcellular location">
    <subcellularLocation>
        <location evidence="1">Membrane</location>
        <topology evidence="1">Multi-pass membrane protein</topology>
    </subcellularLocation>
</comment>
<dbReference type="PANTHER" id="PTHR46730:SF1">
    <property type="entry name" value="PLAT DOMAIN-CONTAINING PROTEIN"/>
    <property type="match status" value="1"/>
</dbReference>
<dbReference type="Pfam" id="PF08016">
    <property type="entry name" value="PKD_channel"/>
    <property type="match status" value="1"/>
</dbReference>
<dbReference type="GO" id="GO:0005886">
    <property type="term" value="C:plasma membrane"/>
    <property type="evidence" value="ECO:0007669"/>
    <property type="project" value="TreeGrafter"/>
</dbReference>
<organism evidence="9 10">
    <name type="scientific">Candidula unifasciata</name>
    <dbReference type="NCBI Taxonomy" id="100452"/>
    <lineage>
        <taxon>Eukaryota</taxon>
        <taxon>Metazoa</taxon>
        <taxon>Spiralia</taxon>
        <taxon>Lophotrochozoa</taxon>
        <taxon>Mollusca</taxon>
        <taxon>Gastropoda</taxon>
        <taxon>Heterobranchia</taxon>
        <taxon>Euthyneura</taxon>
        <taxon>Panpulmonata</taxon>
        <taxon>Eupulmonata</taxon>
        <taxon>Stylommatophora</taxon>
        <taxon>Helicina</taxon>
        <taxon>Helicoidea</taxon>
        <taxon>Geomitridae</taxon>
        <taxon>Candidula</taxon>
    </lineage>
</organism>
<keyword evidence="2 7" id="KW-0812">Transmembrane</keyword>
<evidence type="ECO:0000313" key="9">
    <source>
        <dbReference type="EMBL" id="CAG5135442.1"/>
    </source>
</evidence>
<proteinExistence type="predicted"/>
<keyword evidence="4 7" id="KW-1133">Transmembrane helix</keyword>
<feature type="region of interest" description="Disordered" evidence="6">
    <location>
        <begin position="290"/>
        <end position="316"/>
    </location>
</feature>
<evidence type="ECO:0000256" key="3">
    <source>
        <dbReference type="ARBA" id="ARBA00022737"/>
    </source>
</evidence>
<evidence type="ECO:0000256" key="4">
    <source>
        <dbReference type="ARBA" id="ARBA00022989"/>
    </source>
</evidence>
<evidence type="ECO:0000259" key="8">
    <source>
        <dbReference type="Pfam" id="PF08016"/>
    </source>
</evidence>
<dbReference type="InterPro" id="IPR013122">
    <property type="entry name" value="PKD1_2_channel"/>
</dbReference>
<feature type="transmembrane region" description="Helical" evidence="7">
    <location>
        <begin position="25"/>
        <end position="45"/>
    </location>
</feature>
<name>A0A8S4A592_9EUPU</name>
<keyword evidence="3" id="KW-0677">Repeat</keyword>
<dbReference type="GO" id="GO:0005261">
    <property type="term" value="F:monoatomic cation channel activity"/>
    <property type="evidence" value="ECO:0007669"/>
    <property type="project" value="TreeGrafter"/>
</dbReference>
<evidence type="ECO:0000313" key="10">
    <source>
        <dbReference type="Proteomes" id="UP000678393"/>
    </source>
</evidence>